<dbReference type="Proteomes" id="UP000252517">
    <property type="component" value="Unassembled WGS sequence"/>
</dbReference>
<accession>A0A367WR42</accession>
<proteinExistence type="predicted"/>
<reference evidence="1 2" key="1">
    <citation type="submission" date="2014-07" db="EMBL/GenBank/DDBJ databases">
        <title>Draft genome sequence of Thalassospira profundimaris S25-3-2.</title>
        <authorList>
            <person name="Lai Q."/>
            <person name="Shao Z."/>
        </authorList>
    </citation>
    <scope>NUCLEOTIDE SEQUENCE [LARGE SCALE GENOMIC DNA]</scope>
    <source>
        <strain evidence="1 2">S25-3-2</strain>
    </source>
</reference>
<organism evidence="1 2">
    <name type="scientific">Thalassospira profundimaris</name>
    <dbReference type="NCBI Taxonomy" id="502049"/>
    <lineage>
        <taxon>Bacteria</taxon>
        <taxon>Pseudomonadati</taxon>
        <taxon>Pseudomonadota</taxon>
        <taxon>Alphaproteobacteria</taxon>
        <taxon>Rhodospirillales</taxon>
        <taxon>Thalassospiraceae</taxon>
        <taxon>Thalassospira</taxon>
    </lineage>
</organism>
<comment type="caution">
    <text evidence="1">The sequence shown here is derived from an EMBL/GenBank/DDBJ whole genome shotgun (WGS) entry which is preliminary data.</text>
</comment>
<protein>
    <submittedName>
        <fullName evidence="1">Uncharacterized protein</fullName>
    </submittedName>
</protein>
<evidence type="ECO:0000313" key="1">
    <source>
        <dbReference type="EMBL" id="RCK43848.1"/>
    </source>
</evidence>
<dbReference type="EMBL" id="JPWH01000023">
    <property type="protein sequence ID" value="RCK43848.1"/>
    <property type="molecule type" value="Genomic_DNA"/>
</dbReference>
<evidence type="ECO:0000313" key="2">
    <source>
        <dbReference type="Proteomes" id="UP000252517"/>
    </source>
</evidence>
<dbReference type="RefSeq" id="WP_114090030.1">
    <property type="nucleotide sequence ID" value="NZ_JPWH01000023.1"/>
</dbReference>
<dbReference type="AlphaFoldDB" id="A0A367WR42"/>
<sequence length="67" mass="7763">MEDFQEGFRLMGLSTGTPKEYKGAEEFAKKFEKCSMLNNHSVVHSSHSNAVPFGHKTQINKEKYYEY</sequence>
<name>A0A367WR42_9PROT</name>
<gene>
    <name evidence="1" type="ORF">TH25_20575</name>
</gene>